<name>A0A076FEV5_9BACT</name>
<dbReference type="PANTHER" id="PTHR35848:SF6">
    <property type="entry name" value="CUPIN TYPE-2 DOMAIN-CONTAINING PROTEIN"/>
    <property type="match status" value="1"/>
</dbReference>
<dbReference type="SUPFAM" id="SSF51182">
    <property type="entry name" value="RmlC-like cupins"/>
    <property type="match status" value="1"/>
</dbReference>
<evidence type="ECO:0000313" key="4">
    <source>
        <dbReference type="Proteomes" id="UP000028486"/>
    </source>
</evidence>
<evidence type="ECO:0000313" key="3">
    <source>
        <dbReference type="EMBL" id="AII14344.1"/>
    </source>
</evidence>
<dbReference type="InterPro" id="IPR013096">
    <property type="entry name" value="Cupin_2"/>
</dbReference>
<reference evidence="4" key="1">
    <citation type="journal article" date="2014" name="Genome Announc.">
        <title>Complete Genome Sequence of Campylobacter iguaniorum Strain 1485ET, Isolated from a Bearded Dragon (Pogona vitticeps).</title>
        <authorList>
            <person name="Gilbert M.J."/>
            <person name="Miller W.G."/>
            <person name="Yee E."/>
            <person name="Kik M."/>
            <person name="Wagenaar J.A."/>
            <person name="Duim B."/>
        </authorList>
    </citation>
    <scope>NUCLEOTIDE SEQUENCE [LARGE SCALE GENOMIC DNA]</scope>
    <source>
        <strain evidence="4">1485E</strain>
    </source>
</reference>
<organism evidence="3 4">
    <name type="scientific">Campylobacter iguaniorum</name>
    <dbReference type="NCBI Taxonomy" id="1244531"/>
    <lineage>
        <taxon>Bacteria</taxon>
        <taxon>Pseudomonadati</taxon>
        <taxon>Campylobacterota</taxon>
        <taxon>Epsilonproteobacteria</taxon>
        <taxon>Campylobacterales</taxon>
        <taxon>Campylobacteraceae</taxon>
        <taxon>Campylobacter</taxon>
    </lineage>
</organism>
<protein>
    <submittedName>
        <fullName evidence="3">Cupin domain-containing protein</fullName>
    </submittedName>
</protein>
<sequence>MNTEKNYKVVSLKDAGRCEFHDELNLTGCEMSINSLPSGISVPFVHSHKQNEELYIVLEGAGKAYIDGDEFEIKKGDILRLNPAAKRCFSASKDKGIKFICIQTKANSLEQFSMNDGVINDEKPSWL</sequence>
<dbReference type="RefSeq" id="WP_038453328.1">
    <property type="nucleotide sequence ID" value="NZ_CP009043.1"/>
</dbReference>
<dbReference type="EMBL" id="CP009043">
    <property type="protein sequence ID" value="AII14344.1"/>
    <property type="molecule type" value="Genomic_DNA"/>
</dbReference>
<keyword evidence="4" id="KW-1185">Reference proteome</keyword>
<dbReference type="KEGG" id="caj:CIG1485E_0478"/>
<dbReference type="CDD" id="cd06985">
    <property type="entry name" value="cupin_BF4112"/>
    <property type="match status" value="1"/>
</dbReference>
<dbReference type="AlphaFoldDB" id="A0A076FEV5"/>
<dbReference type="Gene3D" id="2.60.120.10">
    <property type="entry name" value="Jelly Rolls"/>
    <property type="match status" value="1"/>
</dbReference>
<dbReference type="eggNOG" id="COG1917">
    <property type="taxonomic scope" value="Bacteria"/>
</dbReference>
<dbReference type="Pfam" id="PF07883">
    <property type="entry name" value="Cupin_2"/>
    <property type="match status" value="1"/>
</dbReference>
<dbReference type="STRING" id="1244531.CIG2463D_0479"/>
<proteinExistence type="predicted"/>
<keyword evidence="1" id="KW-0479">Metal-binding</keyword>
<dbReference type="PANTHER" id="PTHR35848">
    <property type="entry name" value="OXALATE-BINDING PROTEIN"/>
    <property type="match status" value="1"/>
</dbReference>
<feature type="domain" description="Cupin type-2" evidence="2">
    <location>
        <begin position="41"/>
        <end position="102"/>
    </location>
</feature>
<evidence type="ECO:0000259" key="2">
    <source>
        <dbReference type="Pfam" id="PF07883"/>
    </source>
</evidence>
<dbReference type="Proteomes" id="UP000028486">
    <property type="component" value="Chromosome"/>
</dbReference>
<dbReference type="InterPro" id="IPR051610">
    <property type="entry name" value="GPI/OXD"/>
</dbReference>
<dbReference type="OrthoDB" id="9804028at2"/>
<dbReference type="HOGENOM" id="CLU_118568_1_0_7"/>
<dbReference type="GO" id="GO:0046872">
    <property type="term" value="F:metal ion binding"/>
    <property type="evidence" value="ECO:0007669"/>
    <property type="project" value="UniProtKB-KW"/>
</dbReference>
<evidence type="ECO:0000256" key="1">
    <source>
        <dbReference type="ARBA" id="ARBA00022723"/>
    </source>
</evidence>
<dbReference type="InterPro" id="IPR014710">
    <property type="entry name" value="RmlC-like_jellyroll"/>
</dbReference>
<accession>A0A076FEV5</accession>
<gene>
    <name evidence="3" type="ORF">CIG1485E_0478</name>
</gene>
<dbReference type="InterPro" id="IPR011051">
    <property type="entry name" value="RmlC_Cupin_sf"/>
</dbReference>